<dbReference type="Proteomes" id="UP000318422">
    <property type="component" value="Unassembled WGS sequence"/>
</dbReference>
<evidence type="ECO:0000313" key="1">
    <source>
        <dbReference type="EMBL" id="GEC95011.1"/>
    </source>
</evidence>
<evidence type="ECO:0000313" key="2">
    <source>
        <dbReference type="Proteomes" id="UP000318422"/>
    </source>
</evidence>
<accession>A0A4Y4CQ42</accession>
<sequence>MRLVLMIFAVLLVVGLAIGKFKGGGADAGKKAPSPILAALNQSYAGPLCVYEGPFPKVGREVCLHCSTLRDAGLVERVSLRQPDGSELQGHDLTAEGMALYDPAAPTANGKTAPGLCFGKARVAEVIETLPPMRIGSVTHISARFTLQIFDRTPFVHSPNIALLKQYPYLPLAEGREVTQPIITTLSFAASGEFLEADPGFRYGKWVNEK</sequence>
<dbReference type="EMBL" id="BJNV01000012">
    <property type="protein sequence ID" value="GEC95011.1"/>
    <property type="molecule type" value="Genomic_DNA"/>
</dbReference>
<keyword evidence="2" id="KW-1185">Reference proteome</keyword>
<proteinExistence type="predicted"/>
<protein>
    <submittedName>
        <fullName evidence="1">Uncharacterized protein</fullName>
    </submittedName>
</protein>
<organism evidence="1 2">
    <name type="scientific">Zoogloea ramigera</name>
    <dbReference type="NCBI Taxonomy" id="350"/>
    <lineage>
        <taxon>Bacteria</taxon>
        <taxon>Pseudomonadati</taxon>
        <taxon>Pseudomonadota</taxon>
        <taxon>Betaproteobacteria</taxon>
        <taxon>Rhodocyclales</taxon>
        <taxon>Zoogloeaceae</taxon>
        <taxon>Zoogloea</taxon>
    </lineage>
</organism>
<dbReference type="AlphaFoldDB" id="A0A4Y4CQ42"/>
<comment type="caution">
    <text evidence="1">The sequence shown here is derived from an EMBL/GenBank/DDBJ whole genome shotgun (WGS) entry which is preliminary data.</text>
</comment>
<gene>
    <name evidence="1" type="ORF">ZRA01_10840</name>
</gene>
<dbReference type="OrthoDB" id="8637570at2"/>
<dbReference type="RefSeq" id="WP_141350088.1">
    <property type="nucleotide sequence ID" value="NZ_BJNV01000012.1"/>
</dbReference>
<name>A0A4Y4CQ42_ZOORA</name>
<reference evidence="1 2" key="1">
    <citation type="submission" date="2019-06" db="EMBL/GenBank/DDBJ databases">
        <title>Whole genome shotgun sequence of Zoogloea ramigera NBRC 15342.</title>
        <authorList>
            <person name="Hosoyama A."/>
            <person name="Uohara A."/>
            <person name="Ohji S."/>
            <person name="Ichikawa N."/>
        </authorList>
    </citation>
    <scope>NUCLEOTIDE SEQUENCE [LARGE SCALE GENOMIC DNA]</scope>
    <source>
        <strain evidence="1 2">NBRC 15342</strain>
    </source>
</reference>